<protein>
    <recommendedName>
        <fullName evidence="2">histidine kinase</fullName>
        <ecNumber evidence="2">2.7.13.3</ecNumber>
    </recommendedName>
</protein>
<dbReference type="InterPro" id="IPR004358">
    <property type="entry name" value="Sig_transdc_His_kin-like_C"/>
</dbReference>
<dbReference type="InterPro" id="IPR003594">
    <property type="entry name" value="HATPase_dom"/>
</dbReference>
<organism evidence="11 12">
    <name type="scientific">Spartinivicinus poritis</name>
    <dbReference type="NCBI Taxonomy" id="2994640"/>
    <lineage>
        <taxon>Bacteria</taxon>
        <taxon>Pseudomonadati</taxon>
        <taxon>Pseudomonadota</taxon>
        <taxon>Gammaproteobacteria</taxon>
        <taxon>Oceanospirillales</taxon>
        <taxon>Zooshikellaceae</taxon>
        <taxon>Spartinivicinus</taxon>
    </lineage>
</organism>
<evidence type="ECO:0000259" key="10">
    <source>
        <dbReference type="PROSITE" id="PS50109"/>
    </source>
</evidence>
<dbReference type="PROSITE" id="PS50109">
    <property type="entry name" value="HIS_KIN"/>
    <property type="match status" value="1"/>
</dbReference>
<sequence length="469" mass="52958">MLKNLLSNKGKVITSLITLNVIIVILGINSFNQLNESSKIANQIYQGPLHSINYARALQKDFLLMQLKLNKIAYEDDIDIQQNIKSLKQSYESFQEDIIVIDEYKTEETSIIIDAINKHMSAWWLFFQPLIKDSHSGQIAYNIKATIQNNKKTISDLSNKLFEEIEWLVETEATNGYLKIVSIQDSHNDYGKISIFLILLGVGILIFTTYIIYPAERKAAEEKLNKTNEELTQTQTQLIQSAKLASVGEMATGLAHEINQPLGIISMYADLRLKEVKKGQYDKTKETYELIIKQINRATTIINHLRVFGRDSSKIPKSLNDINKVIESSFTLFHELFKENNIQLIKNLNNNLSPISCNSIQIEQVLTNLLINAKDALDSKQTKQITVRSHQVNDQIRVEVEDTGMGISLTHLEKVFDPFFTTKEVGKGTGLGLSISYGIIKSHGGNLSAKSKEGEGTTFLIQLPAYQQC</sequence>
<dbReference type="InterPro" id="IPR036890">
    <property type="entry name" value="HATPase_C_sf"/>
</dbReference>
<dbReference type="Gene3D" id="1.10.287.130">
    <property type="match status" value="1"/>
</dbReference>
<feature type="transmembrane region" description="Helical" evidence="9">
    <location>
        <begin position="12"/>
        <end position="31"/>
    </location>
</feature>
<feature type="transmembrane region" description="Helical" evidence="9">
    <location>
        <begin position="193"/>
        <end position="213"/>
    </location>
</feature>
<keyword evidence="5" id="KW-0547">Nucleotide-binding</keyword>
<gene>
    <name evidence="11" type="ORF">ORQ98_19550</name>
</gene>
<dbReference type="EC" id="2.7.13.3" evidence="2"/>
<dbReference type="SUPFAM" id="SSF55874">
    <property type="entry name" value="ATPase domain of HSP90 chaperone/DNA topoisomerase II/histidine kinase"/>
    <property type="match status" value="1"/>
</dbReference>
<evidence type="ECO:0000256" key="2">
    <source>
        <dbReference type="ARBA" id="ARBA00012438"/>
    </source>
</evidence>
<dbReference type="SMART" id="SM00387">
    <property type="entry name" value="HATPase_c"/>
    <property type="match status" value="1"/>
</dbReference>
<keyword evidence="9" id="KW-0472">Membrane</keyword>
<evidence type="ECO:0000256" key="3">
    <source>
        <dbReference type="ARBA" id="ARBA00022553"/>
    </source>
</evidence>
<keyword evidence="9" id="KW-0812">Transmembrane</keyword>
<dbReference type="Proteomes" id="UP001528823">
    <property type="component" value="Unassembled WGS sequence"/>
</dbReference>
<dbReference type="SUPFAM" id="SSF47384">
    <property type="entry name" value="Homodimeric domain of signal transducing histidine kinase"/>
    <property type="match status" value="1"/>
</dbReference>
<dbReference type="PANTHER" id="PTHR43065">
    <property type="entry name" value="SENSOR HISTIDINE KINASE"/>
    <property type="match status" value="1"/>
</dbReference>
<reference evidence="11 12" key="1">
    <citation type="submission" date="2022-11" db="EMBL/GenBank/DDBJ databases">
        <title>Spartinivicinus poritis sp. nov., isolated from scleractinian coral Porites lutea.</title>
        <authorList>
            <person name="Zhang G."/>
            <person name="Cai L."/>
            <person name="Wei Q."/>
        </authorList>
    </citation>
    <scope>NUCLEOTIDE SEQUENCE [LARGE SCALE GENOMIC DNA]</scope>
    <source>
        <strain evidence="11 12">A2-2</strain>
    </source>
</reference>
<comment type="catalytic activity">
    <reaction evidence="1">
        <text>ATP + protein L-histidine = ADP + protein N-phospho-L-histidine.</text>
        <dbReference type="EC" id="2.7.13.3"/>
    </reaction>
</comment>
<dbReference type="PRINTS" id="PR00344">
    <property type="entry name" value="BCTRLSENSOR"/>
</dbReference>
<evidence type="ECO:0000313" key="11">
    <source>
        <dbReference type="EMBL" id="MDE1464156.1"/>
    </source>
</evidence>
<keyword evidence="12" id="KW-1185">Reference proteome</keyword>
<dbReference type="InterPro" id="IPR036097">
    <property type="entry name" value="HisK_dim/P_sf"/>
</dbReference>
<dbReference type="InterPro" id="IPR005467">
    <property type="entry name" value="His_kinase_dom"/>
</dbReference>
<evidence type="ECO:0000256" key="4">
    <source>
        <dbReference type="ARBA" id="ARBA00022679"/>
    </source>
</evidence>
<dbReference type="Gene3D" id="3.30.565.10">
    <property type="entry name" value="Histidine kinase-like ATPase, C-terminal domain"/>
    <property type="match status" value="1"/>
</dbReference>
<dbReference type="CDD" id="cd00082">
    <property type="entry name" value="HisKA"/>
    <property type="match status" value="1"/>
</dbReference>
<comment type="caution">
    <text evidence="11">The sequence shown here is derived from an EMBL/GenBank/DDBJ whole genome shotgun (WGS) entry which is preliminary data.</text>
</comment>
<keyword evidence="3" id="KW-0597">Phosphoprotein</keyword>
<evidence type="ECO:0000313" key="12">
    <source>
        <dbReference type="Proteomes" id="UP001528823"/>
    </source>
</evidence>
<keyword evidence="7 11" id="KW-0067">ATP-binding</keyword>
<dbReference type="RefSeq" id="WP_274690487.1">
    <property type="nucleotide sequence ID" value="NZ_JAPMOU010000029.1"/>
</dbReference>
<keyword evidence="9" id="KW-1133">Transmembrane helix</keyword>
<dbReference type="EMBL" id="JAPMOU010000029">
    <property type="protein sequence ID" value="MDE1464156.1"/>
    <property type="molecule type" value="Genomic_DNA"/>
</dbReference>
<evidence type="ECO:0000256" key="7">
    <source>
        <dbReference type="ARBA" id="ARBA00022840"/>
    </source>
</evidence>
<dbReference type="PANTHER" id="PTHR43065:SF10">
    <property type="entry name" value="PEROXIDE STRESS-ACTIVATED HISTIDINE KINASE MAK3"/>
    <property type="match status" value="1"/>
</dbReference>
<name>A0ABT5UCQ1_9GAMM</name>
<feature type="domain" description="Histidine kinase" evidence="10">
    <location>
        <begin position="253"/>
        <end position="467"/>
    </location>
</feature>
<accession>A0ABT5UCQ1</accession>
<evidence type="ECO:0000256" key="1">
    <source>
        <dbReference type="ARBA" id="ARBA00000085"/>
    </source>
</evidence>
<dbReference type="Pfam" id="PF00512">
    <property type="entry name" value="HisKA"/>
    <property type="match status" value="1"/>
</dbReference>
<dbReference type="GO" id="GO:0005524">
    <property type="term" value="F:ATP binding"/>
    <property type="evidence" value="ECO:0007669"/>
    <property type="project" value="UniProtKB-KW"/>
</dbReference>
<evidence type="ECO:0000256" key="8">
    <source>
        <dbReference type="ARBA" id="ARBA00023012"/>
    </source>
</evidence>
<keyword evidence="8" id="KW-0902">Two-component regulatory system</keyword>
<dbReference type="SMART" id="SM00388">
    <property type="entry name" value="HisKA"/>
    <property type="match status" value="1"/>
</dbReference>
<evidence type="ECO:0000256" key="5">
    <source>
        <dbReference type="ARBA" id="ARBA00022741"/>
    </source>
</evidence>
<dbReference type="InterPro" id="IPR003661">
    <property type="entry name" value="HisK_dim/P_dom"/>
</dbReference>
<evidence type="ECO:0000256" key="6">
    <source>
        <dbReference type="ARBA" id="ARBA00022777"/>
    </source>
</evidence>
<proteinExistence type="predicted"/>
<keyword evidence="6" id="KW-0418">Kinase</keyword>
<evidence type="ECO:0000256" key="9">
    <source>
        <dbReference type="SAM" id="Phobius"/>
    </source>
</evidence>
<dbReference type="Pfam" id="PF02518">
    <property type="entry name" value="HATPase_c"/>
    <property type="match status" value="1"/>
</dbReference>
<keyword evidence="4" id="KW-0808">Transferase</keyword>